<dbReference type="RefSeq" id="WP_040041388.1">
    <property type="nucleotide sequence ID" value="NZ_JWJG01000028.1"/>
</dbReference>
<evidence type="ECO:0000313" key="5">
    <source>
        <dbReference type="Proteomes" id="UP000031572"/>
    </source>
</evidence>
<dbReference type="NCBIfam" id="TIGR00254">
    <property type="entry name" value="GGDEF"/>
    <property type="match status" value="1"/>
</dbReference>
<dbReference type="InterPro" id="IPR029787">
    <property type="entry name" value="Nucleotide_cyclase"/>
</dbReference>
<dbReference type="FunFam" id="3.30.70.270:FF:000001">
    <property type="entry name" value="Diguanylate cyclase domain protein"/>
    <property type="match status" value="1"/>
</dbReference>
<evidence type="ECO:0000259" key="2">
    <source>
        <dbReference type="PROSITE" id="PS50113"/>
    </source>
</evidence>
<proteinExistence type="predicted"/>
<dbReference type="PANTHER" id="PTHR46663">
    <property type="entry name" value="DIGUANYLATE CYCLASE DGCT-RELATED"/>
    <property type="match status" value="1"/>
</dbReference>
<name>A0A0C1YQ58_9BURK</name>
<gene>
    <name evidence="4" type="ORF">TSA66_21095</name>
</gene>
<sequence>MDPNAHALLPNIADLLLDAVFLVDVHGRVVYVNAACERIFGYTPDELIGRSMIDFVAPEDRARTWNEAMQVMAGRPRIGFENRYIRKDGRQVHVMWSARWSPENQLRIGVARDITERKHAQEMQAATYAVSEAAHAATDLGAMYREIHRIVANLVPLAGFAVATCDPKTKQLGFPYQMDLYGNSPIIQEPTTRQYCIEVICSGQPMLLTDAVLATPGGDTSMPAGGAWLVMPLITQNETIGALILKSLPGTTYSDKEKGLLQFVSAQVATAMERKRLSVELLRAARHDELTGLPNRRLFQDRMASALARCKRKQGRIALLYLDIDDFKQVNDSLGHAAGDVLLQEVAQRITHCVREEDTVARLGGDEFVVLLEDVRTADDVMLVADKIRHAIRQPIHVDGFALKTRTSIGTALYPEHGMEAEELLKQADKAMYLDKKFKARTFK</sequence>
<dbReference type="PANTHER" id="PTHR46663:SF3">
    <property type="entry name" value="SLL0267 PROTEIN"/>
    <property type="match status" value="1"/>
</dbReference>
<dbReference type="Gene3D" id="3.30.450.20">
    <property type="entry name" value="PAS domain"/>
    <property type="match status" value="1"/>
</dbReference>
<dbReference type="Pfam" id="PF00990">
    <property type="entry name" value="GGDEF"/>
    <property type="match status" value="1"/>
</dbReference>
<evidence type="ECO:0000259" key="1">
    <source>
        <dbReference type="PROSITE" id="PS50112"/>
    </source>
</evidence>
<feature type="domain" description="GGDEF" evidence="3">
    <location>
        <begin position="315"/>
        <end position="444"/>
    </location>
</feature>
<dbReference type="PROSITE" id="PS50112">
    <property type="entry name" value="PAS"/>
    <property type="match status" value="1"/>
</dbReference>
<evidence type="ECO:0000259" key="3">
    <source>
        <dbReference type="PROSITE" id="PS50887"/>
    </source>
</evidence>
<dbReference type="CDD" id="cd01949">
    <property type="entry name" value="GGDEF"/>
    <property type="match status" value="1"/>
</dbReference>
<dbReference type="InterPro" id="IPR029016">
    <property type="entry name" value="GAF-like_dom_sf"/>
</dbReference>
<evidence type="ECO:0000313" key="4">
    <source>
        <dbReference type="EMBL" id="KIF82757.1"/>
    </source>
</evidence>
<keyword evidence="5" id="KW-1185">Reference proteome</keyword>
<dbReference type="SMART" id="SM00267">
    <property type="entry name" value="GGDEF"/>
    <property type="match status" value="1"/>
</dbReference>
<dbReference type="Pfam" id="PF01590">
    <property type="entry name" value="GAF"/>
    <property type="match status" value="1"/>
</dbReference>
<dbReference type="OrthoDB" id="5571399at2"/>
<dbReference type="Gene3D" id="3.30.450.40">
    <property type="match status" value="1"/>
</dbReference>
<dbReference type="Gene3D" id="3.30.70.270">
    <property type="match status" value="1"/>
</dbReference>
<dbReference type="NCBIfam" id="TIGR00229">
    <property type="entry name" value="sensory_box"/>
    <property type="match status" value="1"/>
</dbReference>
<dbReference type="AlphaFoldDB" id="A0A0C1YQ58"/>
<comment type="caution">
    <text evidence="4">The sequence shown here is derived from an EMBL/GenBank/DDBJ whole genome shotgun (WGS) entry which is preliminary data.</text>
</comment>
<accession>A0A0C1YQ58</accession>
<dbReference type="SMART" id="SM00091">
    <property type="entry name" value="PAS"/>
    <property type="match status" value="1"/>
</dbReference>
<reference evidence="4 5" key="1">
    <citation type="submission" date="2014-12" db="EMBL/GenBank/DDBJ databases">
        <title>Denitrispirillum autotrophicum gen. nov., sp. nov., Denitrifying, Facultatively Autotrophic Bacteria Isolated from Rice Paddy Soil.</title>
        <authorList>
            <person name="Ishii S."/>
            <person name="Ashida N."/>
            <person name="Ohno H."/>
            <person name="Otsuka S."/>
            <person name="Yokota A."/>
            <person name="Senoo K."/>
        </authorList>
    </citation>
    <scope>NUCLEOTIDE SEQUENCE [LARGE SCALE GENOMIC DNA]</scope>
    <source>
        <strain evidence="4 5">TSA66</strain>
    </source>
</reference>
<protein>
    <submittedName>
        <fullName evidence="4">Diguanylate cyclase</fullName>
    </submittedName>
</protein>
<dbReference type="InterPro" id="IPR043128">
    <property type="entry name" value="Rev_trsase/Diguanyl_cyclase"/>
</dbReference>
<dbReference type="Proteomes" id="UP000031572">
    <property type="component" value="Unassembled WGS sequence"/>
</dbReference>
<dbReference type="CDD" id="cd00130">
    <property type="entry name" value="PAS"/>
    <property type="match status" value="1"/>
</dbReference>
<dbReference type="InterPro" id="IPR000160">
    <property type="entry name" value="GGDEF_dom"/>
</dbReference>
<feature type="domain" description="PAS" evidence="1">
    <location>
        <begin position="5"/>
        <end position="75"/>
    </location>
</feature>
<dbReference type="InterPro" id="IPR000700">
    <property type="entry name" value="PAS-assoc_C"/>
</dbReference>
<feature type="domain" description="PAC" evidence="2">
    <location>
        <begin position="78"/>
        <end position="126"/>
    </location>
</feature>
<dbReference type="EMBL" id="JWJG01000028">
    <property type="protein sequence ID" value="KIF82757.1"/>
    <property type="molecule type" value="Genomic_DNA"/>
</dbReference>
<dbReference type="SUPFAM" id="SSF55073">
    <property type="entry name" value="Nucleotide cyclase"/>
    <property type="match status" value="1"/>
</dbReference>
<dbReference type="SUPFAM" id="SSF55785">
    <property type="entry name" value="PYP-like sensor domain (PAS domain)"/>
    <property type="match status" value="1"/>
</dbReference>
<dbReference type="InterPro" id="IPR003018">
    <property type="entry name" value="GAF"/>
</dbReference>
<dbReference type="SUPFAM" id="SSF55781">
    <property type="entry name" value="GAF domain-like"/>
    <property type="match status" value="1"/>
</dbReference>
<dbReference type="STRING" id="709839.TSA66_21095"/>
<dbReference type="InterPro" id="IPR000014">
    <property type="entry name" value="PAS"/>
</dbReference>
<dbReference type="GO" id="GO:0003824">
    <property type="term" value="F:catalytic activity"/>
    <property type="evidence" value="ECO:0007669"/>
    <property type="project" value="UniProtKB-ARBA"/>
</dbReference>
<dbReference type="InterPro" id="IPR052163">
    <property type="entry name" value="DGC-Regulatory_Protein"/>
</dbReference>
<dbReference type="PROSITE" id="PS50887">
    <property type="entry name" value="GGDEF"/>
    <property type="match status" value="1"/>
</dbReference>
<dbReference type="InterPro" id="IPR035965">
    <property type="entry name" value="PAS-like_dom_sf"/>
</dbReference>
<dbReference type="Pfam" id="PF13426">
    <property type="entry name" value="PAS_9"/>
    <property type="match status" value="1"/>
</dbReference>
<dbReference type="PROSITE" id="PS50113">
    <property type="entry name" value="PAC"/>
    <property type="match status" value="1"/>
</dbReference>
<organism evidence="4 5">
    <name type="scientific">Noviherbaspirillum autotrophicum</name>
    <dbReference type="NCBI Taxonomy" id="709839"/>
    <lineage>
        <taxon>Bacteria</taxon>
        <taxon>Pseudomonadati</taxon>
        <taxon>Pseudomonadota</taxon>
        <taxon>Betaproteobacteria</taxon>
        <taxon>Burkholderiales</taxon>
        <taxon>Oxalobacteraceae</taxon>
        <taxon>Noviherbaspirillum</taxon>
    </lineage>
</organism>